<dbReference type="GO" id="GO:0046154">
    <property type="term" value="P:rhodopsin metabolic process"/>
    <property type="evidence" value="ECO:0007669"/>
    <property type="project" value="Ensembl"/>
</dbReference>
<dbReference type="Gene3D" id="1.25.40.10">
    <property type="entry name" value="Tetratricopeptide repeat domain"/>
    <property type="match status" value="2"/>
</dbReference>
<dbReference type="GO" id="GO:0008593">
    <property type="term" value="P:regulation of Notch signaling pathway"/>
    <property type="evidence" value="ECO:0007669"/>
    <property type="project" value="Ensembl"/>
</dbReference>
<evidence type="ECO:0000313" key="7">
    <source>
        <dbReference type="Proteomes" id="UP001108240"/>
    </source>
</evidence>
<keyword evidence="1" id="KW-0677">Repeat</keyword>
<dbReference type="GO" id="GO:0001947">
    <property type="term" value="P:heart looping"/>
    <property type="evidence" value="ECO:0007669"/>
    <property type="project" value="Ensembl"/>
</dbReference>
<dbReference type="FunFam" id="1.25.40.10:FF:000237">
    <property type="entry name" value="Bardet-Biedl syndrome 4 (Human)"/>
    <property type="match status" value="1"/>
</dbReference>
<dbReference type="Pfam" id="PF13414">
    <property type="entry name" value="TPR_11"/>
    <property type="match status" value="1"/>
</dbReference>
<feature type="repeat" description="TPR" evidence="4">
    <location>
        <begin position="168"/>
        <end position="201"/>
    </location>
</feature>
<feature type="compositionally biased region" description="Acidic residues" evidence="5">
    <location>
        <begin position="531"/>
        <end position="543"/>
    </location>
</feature>
<organism evidence="6 7">
    <name type="scientific">Cyprinus carpio carpio</name>
    <dbReference type="NCBI Taxonomy" id="630221"/>
    <lineage>
        <taxon>Eukaryota</taxon>
        <taxon>Metazoa</taxon>
        <taxon>Chordata</taxon>
        <taxon>Craniata</taxon>
        <taxon>Vertebrata</taxon>
        <taxon>Euteleostomi</taxon>
        <taxon>Actinopterygii</taxon>
        <taxon>Neopterygii</taxon>
        <taxon>Teleostei</taxon>
        <taxon>Ostariophysi</taxon>
        <taxon>Cypriniformes</taxon>
        <taxon>Cyprinidae</taxon>
        <taxon>Cyprininae</taxon>
        <taxon>Cyprinus</taxon>
    </lineage>
</organism>
<proteinExistence type="inferred from homology"/>
<dbReference type="GO" id="GO:0060271">
    <property type="term" value="P:cilium assembly"/>
    <property type="evidence" value="ECO:0007669"/>
    <property type="project" value="Ensembl"/>
</dbReference>
<feature type="region of interest" description="Disordered" evidence="5">
    <location>
        <begin position="463"/>
        <end position="560"/>
    </location>
</feature>
<feature type="region of interest" description="Disordered" evidence="5">
    <location>
        <begin position="1"/>
        <end position="25"/>
    </location>
</feature>
<dbReference type="PROSITE" id="PS50005">
    <property type="entry name" value="TPR"/>
    <property type="match status" value="4"/>
</dbReference>
<dbReference type="GO" id="GO:0032402">
    <property type="term" value="P:melanosome transport"/>
    <property type="evidence" value="ECO:0007669"/>
    <property type="project" value="Ensembl"/>
</dbReference>
<dbReference type="GeneTree" id="ENSGT00940000158166"/>
<evidence type="ECO:0000256" key="2">
    <source>
        <dbReference type="ARBA" id="ARBA00022803"/>
    </source>
</evidence>
<evidence type="ECO:0000256" key="3">
    <source>
        <dbReference type="ARBA" id="ARBA00023778"/>
    </source>
</evidence>
<dbReference type="PANTHER" id="PTHR44186">
    <property type="match status" value="1"/>
</dbReference>
<feature type="repeat" description="TPR" evidence="4">
    <location>
        <begin position="202"/>
        <end position="235"/>
    </location>
</feature>
<feature type="compositionally biased region" description="Low complexity" evidence="5">
    <location>
        <begin position="474"/>
        <end position="488"/>
    </location>
</feature>
<feature type="repeat" description="TPR" evidence="4">
    <location>
        <begin position="331"/>
        <end position="364"/>
    </location>
</feature>
<dbReference type="PROSITE" id="PS50293">
    <property type="entry name" value="TPR_REGION"/>
    <property type="match status" value="1"/>
</dbReference>
<evidence type="ECO:0000313" key="6">
    <source>
        <dbReference type="Ensembl" id="ENSCCRP00000099277.1"/>
    </source>
</evidence>
<dbReference type="InterPro" id="IPR011990">
    <property type="entry name" value="TPR-like_helical_dom_sf"/>
</dbReference>
<dbReference type="GO" id="GO:0051877">
    <property type="term" value="P:pigment granule aggregation in cell center"/>
    <property type="evidence" value="ECO:0007669"/>
    <property type="project" value="Ensembl"/>
</dbReference>
<dbReference type="PANTHER" id="PTHR44186:SF1">
    <property type="entry name" value="BARDET-BIEDL SYNDROME 4 PROTEIN"/>
    <property type="match status" value="1"/>
</dbReference>
<dbReference type="SMART" id="SM00028">
    <property type="entry name" value="TPR"/>
    <property type="match status" value="7"/>
</dbReference>
<keyword evidence="2 4" id="KW-0802">TPR repeat</keyword>
<dbReference type="SUPFAM" id="SSF81901">
    <property type="entry name" value="HCP-like"/>
    <property type="match status" value="1"/>
</dbReference>
<dbReference type="GO" id="GO:0070121">
    <property type="term" value="P:Kupffer's vesicle development"/>
    <property type="evidence" value="ECO:0007669"/>
    <property type="project" value="Ensembl"/>
</dbReference>
<comment type="similarity">
    <text evidence="3">Belongs to the BBS4 family.</text>
</comment>
<dbReference type="GO" id="GO:0061512">
    <property type="term" value="P:protein localization to cilium"/>
    <property type="evidence" value="ECO:0007669"/>
    <property type="project" value="TreeGrafter"/>
</dbReference>
<dbReference type="Ensembl" id="ENSCCRT00000204819.1">
    <property type="protein sequence ID" value="ENSCCRP00000099277.1"/>
    <property type="gene ID" value="ENSCCRG00000031023.2"/>
</dbReference>
<protein>
    <submittedName>
        <fullName evidence="6">Bardet-Biedl syndrome 4</fullName>
    </submittedName>
</protein>
<dbReference type="Pfam" id="PF13181">
    <property type="entry name" value="TPR_8"/>
    <property type="match status" value="4"/>
</dbReference>
<dbReference type="OMA" id="HEYRICK"/>
<dbReference type="Proteomes" id="UP001108240">
    <property type="component" value="Unplaced"/>
</dbReference>
<reference evidence="6" key="2">
    <citation type="submission" date="2025-09" db="UniProtKB">
        <authorList>
            <consortium name="Ensembl"/>
        </authorList>
    </citation>
    <scope>IDENTIFICATION</scope>
</reference>
<sequence>MADDAMKTDVQLPAATDLKKPRPKKAPELPILERRNWLIHLHYIRKDYETCKAIIKEQLHETQGMCEYAVYVQALIMRLEGKIQQSLELFQSCAILNPKSSDNLKQVARSLFLLGKHKAAIEVYNEAARLNQKDWEISHNLGVCYIYTKDFRSAEEQLNLALQLNKHDLTYMMLGKIHLLQGDTEKAIDVYKSAVEFSPENTELLTTLGLLYMQLGKYQKAFEHLGNALTYDPNNFKAILAAGSMMQTHGDYDVAMNKYRVAAYSVPESPPLWNNIGMCFFGKKKYVAVSYRLSREHLVLSFDLFYLSPPASLLQAISCLKRANYLSPFDWKILYNLGLVHLTMQQYASAFHFLSAAINLRPRMSELYMLLAVALTNLDDADNARRSYEQAVQLDESNLLVNLNFAVFLYNQGDKKAALLQFQEMERKVNTQVDSNINTEFDPELVEMAQKLGAALQAGENLYWSKPGKDSKSSQRSSSSKPSSSQQPLGTNQALGQAMSSAAGYSKSMQITAEPAADVSSAPSPPTVDPGEPEDEDEVEETAEPAKLKEKKSKPKAVAE</sequence>
<dbReference type="SUPFAM" id="SSF48452">
    <property type="entry name" value="TPR-like"/>
    <property type="match status" value="1"/>
</dbReference>
<dbReference type="InterPro" id="IPR019734">
    <property type="entry name" value="TPR_rpt"/>
</dbReference>
<dbReference type="GO" id="GO:0090245">
    <property type="term" value="P:axis elongation involved in somitogenesis"/>
    <property type="evidence" value="ECO:0007669"/>
    <property type="project" value="Ensembl"/>
</dbReference>
<evidence type="ECO:0000256" key="4">
    <source>
        <dbReference type="PROSITE-ProRule" id="PRU00339"/>
    </source>
</evidence>
<keyword evidence="7" id="KW-1185">Reference proteome</keyword>
<dbReference type="GO" id="GO:0060027">
    <property type="term" value="P:convergent extension involved in gastrulation"/>
    <property type="evidence" value="ECO:0007669"/>
    <property type="project" value="Ensembl"/>
</dbReference>
<dbReference type="GO" id="GO:0061469">
    <property type="term" value="P:regulation of type B pancreatic cell proliferation"/>
    <property type="evidence" value="ECO:0007669"/>
    <property type="project" value="Ensembl"/>
</dbReference>
<evidence type="ECO:0000256" key="1">
    <source>
        <dbReference type="ARBA" id="ARBA00022737"/>
    </source>
</evidence>
<evidence type="ECO:0000256" key="5">
    <source>
        <dbReference type="SAM" id="MobiDB-lite"/>
    </source>
</evidence>
<name>A0A9J7WVX6_CYPCA</name>
<feature type="compositionally biased region" description="Basic residues" evidence="5">
    <location>
        <begin position="549"/>
        <end position="560"/>
    </location>
</feature>
<feature type="repeat" description="TPR" evidence="4">
    <location>
        <begin position="365"/>
        <end position="398"/>
    </location>
</feature>
<dbReference type="GO" id="GO:0036064">
    <property type="term" value="C:ciliary basal body"/>
    <property type="evidence" value="ECO:0007669"/>
    <property type="project" value="TreeGrafter"/>
</dbReference>
<dbReference type="GO" id="GO:0035845">
    <property type="term" value="P:photoreceptor cell outer segment organization"/>
    <property type="evidence" value="ECO:0007669"/>
    <property type="project" value="Ensembl"/>
</dbReference>
<feature type="compositionally biased region" description="Polar residues" evidence="5">
    <location>
        <begin position="489"/>
        <end position="500"/>
    </location>
</feature>
<reference evidence="6" key="1">
    <citation type="submission" date="2025-08" db="UniProtKB">
        <authorList>
            <consortium name="Ensembl"/>
        </authorList>
    </citation>
    <scope>IDENTIFICATION</scope>
</reference>
<dbReference type="AlphaFoldDB" id="A0A9J7WVX6"/>
<accession>A0A9J7WVX6</accession>